<name>A0A4R6UL38_9GAMM</name>
<dbReference type="AlphaFoldDB" id="A0A4R6UL38"/>
<gene>
    <name evidence="2" type="ORF">EV696_109124</name>
</gene>
<dbReference type="EMBL" id="SNYM01000009">
    <property type="protein sequence ID" value="TDQ47720.1"/>
    <property type="molecule type" value="Genomic_DNA"/>
</dbReference>
<dbReference type="RefSeq" id="WP_133590962.1">
    <property type="nucleotide sequence ID" value="NZ_CP037953.1"/>
</dbReference>
<dbReference type="Gene3D" id="3.90.1200.10">
    <property type="match status" value="1"/>
</dbReference>
<sequence>MDTRQAALQSWVQQQTSIEGEWQLVSGDASFRRYFRWQTSKQSYIAVDAPPERENTARFVELASALNHRGVPVTKVLAHDLKQGFMLQEDLGEQLLLPLLTPENETAFYGHAMRSLLQWQSVRELPLELEHYRDGRLQTELTILPEWFLVRHLNLPFSDDVQAMYRQQGELLLQSAAEQPELLTHRDFHSRNLMLQCNRNRIIDFQDAVWGPATYDLVSLLKDCYYRLPPERVRQFALDYHSLLLSKNLLPPVSENTWLRWFDWMGLQRHLKVLGIFARLAHRDGKTLYLRDLPLTLRYCLETTAAYDELKPLSQWLHEEIAPRIPEALA</sequence>
<dbReference type="InterPro" id="IPR002575">
    <property type="entry name" value="Aminoglycoside_PTrfase"/>
</dbReference>
<evidence type="ECO:0000313" key="2">
    <source>
        <dbReference type="EMBL" id="TDQ47720.1"/>
    </source>
</evidence>
<evidence type="ECO:0000259" key="1">
    <source>
        <dbReference type="Pfam" id="PF01636"/>
    </source>
</evidence>
<dbReference type="Pfam" id="PF01636">
    <property type="entry name" value="APH"/>
    <property type="match status" value="1"/>
</dbReference>
<dbReference type="OrthoDB" id="9809275at2"/>
<dbReference type="Gene3D" id="3.30.200.20">
    <property type="entry name" value="Phosphorylase Kinase, domain 1"/>
    <property type="match status" value="1"/>
</dbReference>
<keyword evidence="3" id="KW-1185">Reference proteome</keyword>
<dbReference type="Proteomes" id="UP000295375">
    <property type="component" value="Unassembled WGS sequence"/>
</dbReference>
<organism evidence="2 3">
    <name type="scientific">Permianibacter aggregans</name>
    <dbReference type="NCBI Taxonomy" id="1510150"/>
    <lineage>
        <taxon>Bacteria</taxon>
        <taxon>Pseudomonadati</taxon>
        <taxon>Pseudomonadota</taxon>
        <taxon>Gammaproteobacteria</taxon>
        <taxon>Pseudomonadales</taxon>
        <taxon>Pseudomonadaceae</taxon>
        <taxon>Permianibacter</taxon>
    </lineage>
</organism>
<comment type="caution">
    <text evidence="2">The sequence shown here is derived from an EMBL/GenBank/DDBJ whole genome shotgun (WGS) entry which is preliminary data.</text>
</comment>
<proteinExistence type="predicted"/>
<accession>A0A4R6UL38</accession>
<dbReference type="SUPFAM" id="SSF56112">
    <property type="entry name" value="Protein kinase-like (PK-like)"/>
    <property type="match status" value="1"/>
</dbReference>
<reference evidence="2 3" key="1">
    <citation type="submission" date="2019-03" db="EMBL/GenBank/DDBJ databases">
        <title>Genomic Encyclopedia of Type Strains, Phase IV (KMG-IV): sequencing the most valuable type-strain genomes for metagenomic binning, comparative biology and taxonomic classification.</title>
        <authorList>
            <person name="Goeker M."/>
        </authorList>
    </citation>
    <scope>NUCLEOTIDE SEQUENCE [LARGE SCALE GENOMIC DNA]</scope>
    <source>
        <strain evidence="2 3">DSM 103792</strain>
    </source>
</reference>
<evidence type="ECO:0000313" key="3">
    <source>
        <dbReference type="Proteomes" id="UP000295375"/>
    </source>
</evidence>
<protein>
    <recommendedName>
        <fullName evidence="1">Aminoglycoside phosphotransferase domain-containing protein</fullName>
    </recommendedName>
</protein>
<dbReference type="InterPro" id="IPR011009">
    <property type="entry name" value="Kinase-like_dom_sf"/>
</dbReference>
<feature type="domain" description="Aminoglycoside phosphotransferase" evidence="1">
    <location>
        <begin position="22"/>
        <end position="240"/>
    </location>
</feature>